<dbReference type="PROSITE" id="PS50893">
    <property type="entry name" value="ABC_TRANSPORTER_2"/>
    <property type="match status" value="1"/>
</dbReference>
<dbReference type="Pfam" id="PF00005">
    <property type="entry name" value="ABC_tran"/>
    <property type="match status" value="1"/>
</dbReference>
<dbReference type="SUPFAM" id="SSF52540">
    <property type="entry name" value="P-loop containing nucleoside triphosphate hydrolases"/>
    <property type="match status" value="1"/>
</dbReference>
<evidence type="ECO:0000256" key="1">
    <source>
        <dbReference type="ARBA" id="ARBA00022741"/>
    </source>
</evidence>
<dbReference type="PANTHER" id="PTHR43158">
    <property type="entry name" value="SKFA PEPTIDE EXPORT ATP-BINDING PROTEIN SKFE"/>
    <property type="match status" value="1"/>
</dbReference>
<dbReference type="RefSeq" id="WP_312863821.1">
    <property type="nucleotide sequence ID" value="NZ_JACHJP010000006.1"/>
</dbReference>
<keyword evidence="6" id="KW-1185">Reference proteome</keyword>
<sequence length="209" mass="22214">MTVEPTIAAHDIQVDLGGQAVLREVDLTAAPGEIVAVIGENGAGKSTLLRCLAGLETPATGRILVLGDPPTDTATFWREVALTGDEPAWYPGLSVQEHLELVTTTHRDGRMDVGAALAAFDLGGRADLHPLTLSTGQRQRVSLATALVRPSRLLLLDEPERGLDTAFRDRLADILREYAVRGGAVVMATHDLGLAEACGARLVRLEAVR</sequence>
<dbReference type="GO" id="GO:0005524">
    <property type="term" value="F:ATP binding"/>
    <property type="evidence" value="ECO:0007669"/>
    <property type="project" value="UniProtKB-KW"/>
</dbReference>
<name>A0A7W7QR47_9ACTN</name>
<feature type="domain" description="ABC transporter" evidence="4">
    <location>
        <begin position="7"/>
        <end position="208"/>
    </location>
</feature>
<dbReference type="InterPro" id="IPR005895">
    <property type="entry name" value="ABC_transptr_haem_export_CcmA"/>
</dbReference>
<dbReference type="GO" id="GO:0016887">
    <property type="term" value="F:ATP hydrolysis activity"/>
    <property type="evidence" value="ECO:0007669"/>
    <property type="project" value="InterPro"/>
</dbReference>
<dbReference type="GO" id="GO:0017004">
    <property type="term" value="P:cytochrome complex assembly"/>
    <property type="evidence" value="ECO:0007669"/>
    <property type="project" value="UniProtKB-KW"/>
</dbReference>
<evidence type="ECO:0000259" key="4">
    <source>
        <dbReference type="PROSITE" id="PS50893"/>
    </source>
</evidence>
<keyword evidence="3 5" id="KW-0067">ATP-binding</keyword>
<dbReference type="SMART" id="SM00382">
    <property type="entry name" value="AAA"/>
    <property type="match status" value="1"/>
</dbReference>
<reference evidence="5 6" key="1">
    <citation type="submission" date="2020-08" db="EMBL/GenBank/DDBJ databases">
        <title>Genomic Encyclopedia of Type Strains, Phase III (KMG-III): the genomes of soil and plant-associated and newly described type strains.</title>
        <authorList>
            <person name="Whitman W."/>
        </authorList>
    </citation>
    <scope>NUCLEOTIDE SEQUENCE [LARGE SCALE GENOMIC DNA]</scope>
    <source>
        <strain evidence="5 6">CECT 8840</strain>
    </source>
</reference>
<dbReference type="GO" id="GO:0022857">
    <property type="term" value="F:transmembrane transporter activity"/>
    <property type="evidence" value="ECO:0007669"/>
    <property type="project" value="InterPro"/>
</dbReference>
<dbReference type="PANTHER" id="PTHR43158:SF2">
    <property type="entry name" value="SKFA PEPTIDE EXPORT ATP-BINDING PROTEIN SKFE"/>
    <property type="match status" value="1"/>
</dbReference>
<accession>A0A7W7QR47</accession>
<gene>
    <name evidence="5" type="ORF">FHS44_005389</name>
</gene>
<dbReference type="InterPro" id="IPR003439">
    <property type="entry name" value="ABC_transporter-like_ATP-bd"/>
</dbReference>
<protein>
    <submittedName>
        <fullName evidence="5">Heme ABC exporter ATP-binding subunit CcmA</fullName>
    </submittedName>
</protein>
<keyword evidence="2" id="KW-0201">Cytochrome c-type biogenesis</keyword>
<dbReference type="EMBL" id="JACHJP010000006">
    <property type="protein sequence ID" value="MBB4918262.1"/>
    <property type="molecule type" value="Genomic_DNA"/>
</dbReference>
<dbReference type="Proteomes" id="UP000552644">
    <property type="component" value="Unassembled WGS sequence"/>
</dbReference>
<evidence type="ECO:0000256" key="2">
    <source>
        <dbReference type="ARBA" id="ARBA00022748"/>
    </source>
</evidence>
<evidence type="ECO:0000313" key="5">
    <source>
        <dbReference type="EMBL" id="MBB4918262.1"/>
    </source>
</evidence>
<dbReference type="CDD" id="cd03230">
    <property type="entry name" value="ABC_DR_subfamily_A"/>
    <property type="match status" value="1"/>
</dbReference>
<keyword evidence="1" id="KW-0547">Nucleotide-binding</keyword>
<evidence type="ECO:0000256" key="3">
    <source>
        <dbReference type="ARBA" id="ARBA00022840"/>
    </source>
</evidence>
<dbReference type="AlphaFoldDB" id="A0A7W7QR47"/>
<evidence type="ECO:0000313" key="6">
    <source>
        <dbReference type="Proteomes" id="UP000552644"/>
    </source>
</evidence>
<proteinExistence type="predicted"/>
<organism evidence="5 6">
    <name type="scientific">Streptosporangium saharense</name>
    <dbReference type="NCBI Taxonomy" id="1706840"/>
    <lineage>
        <taxon>Bacteria</taxon>
        <taxon>Bacillati</taxon>
        <taxon>Actinomycetota</taxon>
        <taxon>Actinomycetes</taxon>
        <taxon>Streptosporangiales</taxon>
        <taxon>Streptosporangiaceae</taxon>
        <taxon>Streptosporangium</taxon>
    </lineage>
</organism>
<dbReference type="Gene3D" id="3.40.50.300">
    <property type="entry name" value="P-loop containing nucleotide triphosphate hydrolases"/>
    <property type="match status" value="1"/>
</dbReference>
<dbReference type="NCBIfam" id="TIGR01189">
    <property type="entry name" value="ccmA"/>
    <property type="match status" value="1"/>
</dbReference>
<dbReference type="InterPro" id="IPR003593">
    <property type="entry name" value="AAA+_ATPase"/>
</dbReference>
<comment type="caution">
    <text evidence="5">The sequence shown here is derived from an EMBL/GenBank/DDBJ whole genome shotgun (WGS) entry which is preliminary data.</text>
</comment>
<dbReference type="InterPro" id="IPR027417">
    <property type="entry name" value="P-loop_NTPase"/>
</dbReference>